<dbReference type="SMART" id="SM00267">
    <property type="entry name" value="GGDEF"/>
    <property type="match status" value="1"/>
</dbReference>
<dbReference type="InterPro" id="IPR043128">
    <property type="entry name" value="Rev_trsase/Diguanyl_cyclase"/>
</dbReference>
<evidence type="ECO:0000259" key="1">
    <source>
        <dbReference type="PROSITE" id="PS50883"/>
    </source>
</evidence>
<dbReference type="SUPFAM" id="SSF55073">
    <property type="entry name" value="Nucleotide cyclase"/>
    <property type="match status" value="1"/>
</dbReference>
<sequence length="666" mass="74521">MNTTDLTIKNLLQHMRDNLMKHHPGHRLIARLNALIHAAWKESSEHRVEQAVADWAAEATNEAVSKQEDLLIAYDHICLWEFGVDWIRKHYTPAEENEALIIFAGIIMRTMGNALEGYQTAVGHFAKEQEKATWTATHDHLTGLGNRRGLLEMLPAALARADRADRLLGIMMVDLNDFKPVNDVYGHEAGDLLLETIGKRVHEVMRNSDYAARLGGDEFVMVLESIGDMEDLHTAISRIRRAMEMPVQLTNGISVAVKTSIGVTIYPFDDNAPDKLLRHADHAMYTAKEHKNTTQNGSWRLFHEGEDTTKDKHRKTNKLVKYGQIIPYYQPVVDLKSGIVVGLEALARIQDKHGVIHAPESFIESLDVKEHQFLATSIISKALFDTLAVSETFERPLWISANVSPNLIIAANWAESMQAILAGYVMEPARITLEVQENKRFPDISAARESLETLRAMGIKIALDDVGNGYSSIMRLKDLPIDEIKLDQDFVRGLMERPSGLNFVSALRDLARDMNIGFIAEGVESLEIMDAMAMLDVPKGQGFAIAKPMPVADLAAWHTDWSLKMEKRFPAGRTRFGMYAYHSCATKGMRRMIEQRVPVLNHDTIADVTCCPVNIEHLGDKGLSEAHAALHRTISTTAESIAQGGRPDWHAAVEAENRFNALLLSR</sequence>
<dbReference type="EMBL" id="LVXZ01000012">
    <property type="protein sequence ID" value="OAP93333.1"/>
    <property type="molecule type" value="Genomic_DNA"/>
</dbReference>
<dbReference type="InterPro" id="IPR050706">
    <property type="entry name" value="Cyclic-di-GMP_PDE-like"/>
</dbReference>
<evidence type="ECO:0000313" key="3">
    <source>
        <dbReference type="EMBL" id="OAP93333.1"/>
    </source>
</evidence>
<dbReference type="AlphaFoldDB" id="A0A179BPV5"/>
<proteinExistence type="predicted"/>
<dbReference type="CDD" id="cd01949">
    <property type="entry name" value="GGDEF"/>
    <property type="match status" value="1"/>
</dbReference>
<gene>
    <name evidence="3" type="ORF">A4H96_00905</name>
</gene>
<dbReference type="InterPro" id="IPR001633">
    <property type="entry name" value="EAL_dom"/>
</dbReference>
<dbReference type="PROSITE" id="PS50887">
    <property type="entry name" value="GGDEF"/>
    <property type="match status" value="1"/>
</dbReference>
<dbReference type="Gene3D" id="3.20.20.450">
    <property type="entry name" value="EAL domain"/>
    <property type="match status" value="1"/>
</dbReference>
<protein>
    <recommendedName>
        <fullName evidence="5">Diguanylate cyclase</fullName>
    </recommendedName>
</protein>
<dbReference type="NCBIfam" id="TIGR00254">
    <property type="entry name" value="GGDEF"/>
    <property type="match status" value="1"/>
</dbReference>
<comment type="caution">
    <text evidence="3">The sequence shown here is derived from an EMBL/GenBank/DDBJ whole genome shotgun (WGS) entry which is preliminary data.</text>
</comment>
<dbReference type="GO" id="GO:0071111">
    <property type="term" value="F:cyclic-guanylate-specific phosphodiesterase activity"/>
    <property type="evidence" value="ECO:0007669"/>
    <property type="project" value="InterPro"/>
</dbReference>
<dbReference type="CDD" id="cd01948">
    <property type="entry name" value="EAL"/>
    <property type="match status" value="1"/>
</dbReference>
<feature type="domain" description="EAL" evidence="1">
    <location>
        <begin position="309"/>
        <end position="562"/>
    </location>
</feature>
<accession>A0A179BPV5</accession>
<dbReference type="InterPro" id="IPR035919">
    <property type="entry name" value="EAL_sf"/>
</dbReference>
<dbReference type="InterPro" id="IPR029787">
    <property type="entry name" value="Nucleotide_cyclase"/>
</dbReference>
<dbReference type="Gene3D" id="3.30.70.270">
    <property type="match status" value="1"/>
</dbReference>
<dbReference type="InterPro" id="IPR000160">
    <property type="entry name" value="GGDEF_dom"/>
</dbReference>
<dbReference type="Pfam" id="PF00990">
    <property type="entry name" value="GGDEF"/>
    <property type="match status" value="1"/>
</dbReference>
<dbReference type="SUPFAM" id="SSF141868">
    <property type="entry name" value="EAL domain-like"/>
    <property type="match status" value="1"/>
</dbReference>
<name>A0A179BPV5_ACIFR</name>
<dbReference type="SMART" id="SM00052">
    <property type="entry name" value="EAL"/>
    <property type="match status" value="1"/>
</dbReference>
<evidence type="ECO:0008006" key="5">
    <source>
        <dbReference type="Google" id="ProtNLM"/>
    </source>
</evidence>
<dbReference type="Pfam" id="PF00563">
    <property type="entry name" value="EAL"/>
    <property type="match status" value="1"/>
</dbReference>
<keyword evidence="4" id="KW-1185">Reference proteome</keyword>
<evidence type="ECO:0000259" key="2">
    <source>
        <dbReference type="PROSITE" id="PS50887"/>
    </source>
</evidence>
<reference evidence="3 4" key="1">
    <citation type="submission" date="2016-04" db="EMBL/GenBank/DDBJ databases">
        <title>Acidithiobacillus ferrooxidans genome sequencing and assembly.</title>
        <authorList>
            <person name="Zhou Z."/>
        </authorList>
    </citation>
    <scope>NUCLEOTIDE SEQUENCE [LARGE SCALE GENOMIC DNA]</scope>
    <source>
        <strain evidence="3 4">BY0502</strain>
    </source>
</reference>
<evidence type="ECO:0000313" key="4">
    <source>
        <dbReference type="Proteomes" id="UP000078302"/>
    </source>
</evidence>
<feature type="domain" description="GGDEF" evidence="2">
    <location>
        <begin position="166"/>
        <end position="304"/>
    </location>
</feature>
<dbReference type="Proteomes" id="UP000078302">
    <property type="component" value="Unassembled WGS sequence"/>
</dbReference>
<dbReference type="PANTHER" id="PTHR33121:SF70">
    <property type="entry name" value="SIGNALING PROTEIN YKOW"/>
    <property type="match status" value="1"/>
</dbReference>
<dbReference type="PROSITE" id="PS50883">
    <property type="entry name" value="EAL"/>
    <property type="match status" value="1"/>
</dbReference>
<dbReference type="PANTHER" id="PTHR33121">
    <property type="entry name" value="CYCLIC DI-GMP PHOSPHODIESTERASE PDEF"/>
    <property type="match status" value="1"/>
</dbReference>
<organism evidence="3 4">
    <name type="scientific">Acidithiobacillus ferrooxidans</name>
    <name type="common">Thiobacillus ferrooxidans</name>
    <dbReference type="NCBI Taxonomy" id="920"/>
    <lineage>
        <taxon>Bacteria</taxon>
        <taxon>Pseudomonadati</taxon>
        <taxon>Pseudomonadota</taxon>
        <taxon>Acidithiobacillia</taxon>
        <taxon>Acidithiobacillales</taxon>
        <taxon>Acidithiobacillaceae</taxon>
        <taxon>Acidithiobacillus</taxon>
    </lineage>
</organism>
<dbReference type="RefSeq" id="WP_064217834.1">
    <property type="nucleotide sequence ID" value="NZ_LVXZ01000012.1"/>
</dbReference>